<protein>
    <submittedName>
        <fullName evidence="1">Uncharacterized protein</fullName>
    </submittedName>
</protein>
<comment type="caution">
    <text evidence="1">The sequence shown here is derived from an EMBL/GenBank/DDBJ whole genome shotgun (WGS) entry which is preliminary data.</text>
</comment>
<dbReference type="Proteomes" id="UP000224634">
    <property type="component" value="Unassembled WGS sequence"/>
</dbReference>
<organism evidence="1 2">
    <name type="scientific">Polytolypa hystricis (strain UAMH7299)</name>
    <dbReference type="NCBI Taxonomy" id="1447883"/>
    <lineage>
        <taxon>Eukaryota</taxon>
        <taxon>Fungi</taxon>
        <taxon>Dikarya</taxon>
        <taxon>Ascomycota</taxon>
        <taxon>Pezizomycotina</taxon>
        <taxon>Eurotiomycetes</taxon>
        <taxon>Eurotiomycetidae</taxon>
        <taxon>Onygenales</taxon>
        <taxon>Onygenales incertae sedis</taxon>
        <taxon>Polytolypa</taxon>
    </lineage>
</organism>
<evidence type="ECO:0000313" key="1">
    <source>
        <dbReference type="EMBL" id="PGH26784.1"/>
    </source>
</evidence>
<reference evidence="1 2" key="1">
    <citation type="submission" date="2017-10" db="EMBL/GenBank/DDBJ databases">
        <title>Comparative genomics in systemic dimorphic fungi from Ajellomycetaceae.</title>
        <authorList>
            <person name="Munoz J.F."/>
            <person name="Mcewen J.G."/>
            <person name="Clay O.K."/>
            <person name="Cuomo C.A."/>
        </authorList>
    </citation>
    <scope>NUCLEOTIDE SEQUENCE [LARGE SCALE GENOMIC DNA]</scope>
    <source>
        <strain evidence="1 2">UAMH7299</strain>
    </source>
</reference>
<evidence type="ECO:0000313" key="2">
    <source>
        <dbReference type="Proteomes" id="UP000224634"/>
    </source>
</evidence>
<sequence>MLGLKTSLFIPVWGAICSILTCEFRKTHKLIECGELLRIVLSTVRSAWSLVDQWDKAGLGPGNLKRLLRDLKNSRDPQVMSIYKDIEQLIVLSASRSSTIAQFIGTRLKPSTSEAR</sequence>
<dbReference type="EMBL" id="PDNA01000013">
    <property type="protein sequence ID" value="PGH26784.1"/>
    <property type="molecule type" value="Genomic_DNA"/>
</dbReference>
<name>A0A2B7YRY0_POLH7</name>
<keyword evidence="2" id="KW-1185">Reference proteome</keyword>
<accession>A0A2B7YRY0</accession>
<dbReference type="AlphaFoldDB" id="A0A2B7YRY0"/>
<proteinExistence type="predicted"/>
<gene>
    <name evidence="1" type="ORF">AJ80_01549</name>
</gene>